<dbReference type="SUPFAM" id="SSF52343">
    <property type="entry name" value="Ferredoxin reductase-like, C-terminal NADP-linked domain"/>
    <property type="match status" value="1"/>
</dbReference>
<dbReference type="Pfam" id="PF00111">
    <property type="entry name" value="Fer2"/>
    <property type="match status" value="1"/>
</dbReference>
<dbReference type="PROSITE" id="PS51085">
    <property type="entry name" value="2FE2S_FER_2"/>
    <property type="match status" value="1"/>
</dbReference>
<keyword evidence="4" id="KW-0812">Transmembrane</keyword>
<dbReference type="InterPro" id="IPR001041">
    <property type="entry name" value="2Fe-2S_ferredoxin-type"/>
</dbReference>
<dbReference type="RefSeq" id="WP_348387834.1">
    <property type="nucleotide sequence ID" value="NZ_CP134146.1"/>
</dbReference>
<proteinExistence type="predicted"/>
<protein>
    <submittedName>
        <fullName evidence="7">2Fe-2S iron-sulfur cluster-binding protein</fullName>
    </submittedName>
</protein>
<dbReference type="Gene3D" id="3.40.50.80">
    <property type="entry name" value="Nucleotide-binding domain of ferredoxin-NADP reductase (FNR) module"/>
    <property type="match status" value="1"/>
</dbReference>
<dbReference type="InterPro" id="IPR001433">
    <property type="entry name" value="OxRdtase_FAD/NAD-bd"/>
</dbReference>
<evidence type="ECO:0000313" key="7">
    <source>
        <dbReference type="EMBL" id="WNC68680.1"/>
    </source>
</evidence>
<dbReference type="InterPro" id="IPR039261">
    <property type="entry name" value="FNR_nucleotide-bd"/>
</dbReference>
<evidence type="ECO:0000259" key="5">
    <source>
        <dbReference type="PROSITE" id="PS51085"/>
    </source>
</evidence>
<dbReference type="InterPro" id="IPR017938">
    <property type="entry name" value="Riboflavin_synthase-like_b-brl"/>
</dbReference>
<feature type="transmembrane region" description="Helical" evidence="4">
    <location>
        <begin position="207"/>
        <end position="230"/>
    </location>
</feature>
<keyword evidence="8" id="KW-1185">Reference proteome</keyword>
<accession>A0ABY9TIU4</accession>
<name>A0ABY9TIU4_9GAMM</name>
<organism evidence="7 8">
    <name type="scientific">Thalassotalea nanhaiensis</name>
    <dbReference type="NCBI Taxonomy" id="3065648"/>
    <lineage>
        <taxon>Bacteria</taxon>
        <taxon>Pseudomonadati</taxon>
        <taxon>Pseudomonadota</taxon>
        <taxon>Gammaproteobacteria</taxon>
        <taxon>Alteromonadales</taxon>
        <taxon>Colwelliaceae</taxon>
        <taxon>Thalassotalea</taxon>
    </lineage>
</organism>
<keyword evidence="3" id="KW-0830">Ubiquinone</keyword>
<dbReference type="PRINTS" id="PR00371">
    <property type="entry name" value="FPNCR"/>
</dbReference>
<dbReference type="InterPro" id="IPR012675">
    <property type="entry name" value="Beta-grasp_dom_sf"/>
</dbReference>
<dbReference type="PANTHER" id="PTHR43644">
    <property type="entry name" value="NA(+)-TRANSLOCATING NADH-QUINONE REDUCTASE SUBUNIT"/>
    <property type="match status" value="1"/>
</dbReference>
<reference evidence="8" key="1">
    <citation type="submission" date="2023-09" db="EMBL/GenBank/DDBJ databases">
        <authorList>
            <person name="Li S."/>
            <person name="Li X."/>
            <person name="Zhang C."/>
            <person name="Zhao Z."/>
        </authorList>
    </citation>
    <scope>NUCLEOTIDE SEQUENCE [LARGE SCALE GENOMIC DNA]</scope>
    <source>
        <strain evidence="8">SQ345</strain>
    </source>
</reference>
<feature type="domain" description="2Fe-2S ferredoxin-type" evidence="5">
    <location>
        <begin position="243"/>
        <end position="339"/>
    </location>
</feature>
<evidence type="ECO:0000313" key="8">
    <source>
        <dbReference type="Proteomes" id="UP001248581"/>
    </source>
</evidence>
<dbReference type="Gene3D" id="2.40.30.10">
    <property type="entry name" value="Translation factors"/>
    <property type="match status" value="1"/>
</dbReference>
<evidence type="ECO:0000256" key="3">
    <source>
        <dbReference type="ARBA" id="ARBA00023075"/>
    </source>
</evidence>
<dbReference type="PROSITE" id="PS51384">
    <property type="entry name" value="FAD_FR"/>
    <property type="match status" value="1"/>
</dbReference>
<keyword evidence="4" id="KW-0472">Membrane</keyword>
<evidence type="ECO:0000256" key="4">
    <source>
        <dbReference type="SAM" id="Phobius"/>
    </source>
</evidence>
<dbReference type="Proteomes" id="UP001248581">
    <property type="component" value="Chromosome"/>
</dbReference>
<dbReference type="EMBL" id="CP134146">
    <property type="protein sequence ID" value="WNC68680.1"/>
    <property type="molecule type" value="Genomic_DNA"/>
</dbReference>
<keyword evidence="1" id="KW-0285">Flavoprotein</keyword>
<sequence length="613" mass="68578">MPFIRKIHKWASVIVGIQLLLWLISGIFFNTMDHTKAAGNTYKNRKHQHIEVEQSLLVEPLVVLQANKSSISLTQTHLLGEPYYLLTHAKGLYKHFKNHYSLVNAYTGEQLVIEQRLATALAKQSYTGPGDVVSVELLHHSIEDIPKQKNATWQINFSDEINTSVYIEAGSGRVVGHSDDDKRFADFFFMLHFMDYGNEGSFNSVQMMLFAFITLWLSLTGLIWTVDLGLRGQYKIKALASEKNVKLFDKDRNSMGNVTLSTHSNLLDGLIEHDIALPSSCGGGGTCGRCRILVNPSVEVTSADHQHFTDTQLQQGYRLACQHFSNDVNSMTLVDVSRAQKLALKLVKSSFISPMIKELRFKVIDGSKVKYKAGAFVRFMIPATKGCSIPLNIPEEHKPHWQHIEHLEYEHLACTRNYSLAESTLTTDELVFTIKIQTAPNKQILPGVASSYLCNLNVGKSVEAIGPFEDFHAKENSSKTMVFLGAGSGMAPLRSLIIEQLALAKDDQQPPRALHFFYGARKQTDLLYADDFSQWAKDNDDFFYYPTLSQPDESWHGAVGHAQNTLKSKLTALGNIDNIEFYLCGPPALMNDAIEFLISSGVDESNIAFDSFA</sequence>
<feature type="transmembrane region" description="Helical" evidence="4">
    <location>
        <begin position="7"/>
        <end position="29"/>
    </location>
</feature>
<feature type="domain" description="FAD-binding FR-type" evidence="6">
    <location>
        <begin position="339"/>
        <end position="474"/>
    </location>
</feature>
<dbReference type="PANTHER" id="PTHR43644:SF1">
    <property type="entry name" value="NAD(P)H-FLAVIN REDUCTASE"/>
    <property type="match status" value="1"/>
</dbReference>
<dbReference type="InterPro" id="IPR001709">
    <property type="entry name" value="Flavoprot_Pyr_Nucl_cyt_Rdtase"/>
</dbReference>
<dbReference type="SUPFAM" id="SSF54292">
    <property type="entry name" value="2Fe-2S ferredoxin-like"/>
    <property type="match status" value="1"/>
</dbReference>
<evidence type="ECO:0000259" key="6">
    <source>
        <dbReference type="PROSITE" id="PS51384"/>
    </source>
</evidence>
<evidence type="ECO:0000256" key="2">
    <source>
        <dbReference type="ARBA" id="ARBA00022827"/>
    </source>
</evidence>
<dbReference type="Gene3D" id="3.10.20.30">
    <property type="match status" value="1"/>
</dbReference>
<dbReference type="Pfam" id="PF00175">
    <property type="entry name" value="NAD_binding_1"/>
    <property type="match status" value="1"/>
</dbReference>
<dbReference type="SUPFAM" id="SSF63380">
    <property type="entry name" value="Riboflavin synthase domain-like"/>
    <property type="match status" value="1"/>
</dbReference>
<keyword evidence="2" id="KW-0274">FAD</keyword>
<keyword evidence="4" id="KW-1133">Transmembrane helix</keyword>
<gene>
    <name evidence="7" type="ORF">RI845_00690</name>
</gene>
<dbReference type="InterPro" id="IPR036010">
    <property type="entry name" value="2Fe-2S_ferredoxin-like_sf"/>
</dbReference>
<evidence type="ECO:0000256" key="1">
    <source>
        <dbReference type="ARBA" id="ARBA00022630"/>
    </source>
</evidence>
<dbReference type="InterPro" id="IPR017927">
    <property type="entry name" value="FAD-bd_FR_type"/>
</dbReference>